<dbReference type="PANTHER" id="PTHR30373:SF2">
    <property type="entry name" value="UPF0603 PROTEIN YGCG"/>
    <property type="match status" value="1"/>
</dbReference>
<evidence type="ECO:0000256" key="1">
    <source>
        <dbReference type="SAM" id="MobiDB-lite"/>
    </source>
</evidence>
<dbReference type="PANTHER" id="PTHR30373">
    <property type="entry name" value="UPF0603 PROTEIN YGCG"/>
    <property type="match status" value="1"/>
</dbReference>
<organism evidence="4 5">
    <name type="scientific">Streptococcus oralis</name>
    <dbReference type="NCBI Taxonomy" id="1303"/>
    <lineage>
        <taxon>Bacteria</taxon>
        <taxon>Bacillati</taxon>
        <taxon>Bacillota</taxon>
        <taxon>Bacilli</taxon>
        <taxon>Lactobacillales</taxon>
        <taxon>Streptococcaceae</taxon>
        <taxon>Streptococcus</taxon>
    </lineage>
</organism>
<feature type="transmembrane region" description="Helical" evidence="2">
    <location>
        <begin position="211"/>
        <end position="230"/>
    </location>
</feature>
<keyword evidence="2" id="KW-1133">Transmembrane helix</keyword>
<dbReference type="Pfam" id="PF04536">
    <property type="entry name" value="TPM_phosphatase"/>
    <property type="match status" value="1"/>
</dbReference>
<reference evidence="4 5" key="1">
    <citation type="submission" date="2016-07" db="EMBL/GenBank/DDBJ databases">
        <title>A clinical isolate of carbapenem-resistant Streptococcus oralis with altered penicillin binding proteins.</title>
        <authorList>
            <person name="Kanji J.N."/>
            <person name="Bharat A."/>
            <person name="Naidu P."/>
            <person name="Martin I."/>
            <person name="Mulvey M.R."/>
            <person name="Panaro C.D."/>
        </authorList>
    </citation>
    <scope>NUCLEOTIDE SEQUENCE [LARGE SCALE GENOMIC DNA]</scope>
    <source>
        <strain evidence="4 5">SC15-3744</strain>
    </source>
</reference>
<name>A0A1L8Q615_STROR</name>
<accession>A0A1L8Q615</accession>
<dbReference type="RefSeq" id="WP_071851268.1">
    <property type="nucleotide sequence ID" value="NZ_CP019562.1"/>
</dbReference>
<dbReference type="EMBL" id="MBDM01000006">
    <property type="protein sequence ID" value="OJG02918.1"/>
    <property type="molecule type" value="Genomic_DNA"/>
</dbReference>
<keyword evidence="2" id="KW-0472">Membrane</keyword>
<dbReference type="Proteomes" id="UP000183671">
    <property type="component" value="Unassembled WGS sequence"/>
</dbReference>
<feature type="compositionally biased region" description="Low complexity" evidence="1">
    <location>
        <begin position="246"/>
        <end position="272"/>
    </location>
</feature>
<proteinExistence type="predicted"/>
<feature type="region of interest" description="Disordered" evidence="1">
    <location>
        <begin position="240"/>
        <end position="288"/>
    </location>
</feature>
<feature type="domain" description="TPM" evidence="3">
    <location>
        <begin position="38"/>
        <end position="159"/>
    </location>
</feature>
<feature type="compositionally biased region" description="Gly residues" evidence="1">
    <location>
        <begin position="273"/>
        <end position="288"/>
    </location>
</feature>
<keyword evidence="2" id="KW-0812">Transmembrane</keyword>
<dbReference type="Gene3D" id="3.10.310.50">
    <property type="match status" value="1"/>
</dbReference>
<dbReference type="AlphaFoldDB" id="A0A1L8Q615"/>
<protein>
    <recommendedName>
        <fullName evidence="3">TPM domain-containing protein</fullName>
    </recommendedName>
</protein>
<evidence type="ECO:0000259" key="3">
    <source>
        <dbReference type="Pfam" id="PF04536"/>
    </source>
</evidence>
<evidence type="ECO:0000313" key="4">
    <source>
        <dbReference type="EMBL" id="OJG02918.1"/>
    </source>
</evidence>
<sequence>MKKSRLFKHSLLVRLLGLLMVFLFLSAFTAPEKPEYGIYDPNHYLTDDTIRLIQGLNKVNSQKAEKFQVGVYVVKSLDGETIETVANETARAWKIGYSGDNNGALIVVAVEDRKSRIETSNNVASKITDYQTHRFLTTARPYFQNGDYNKGVLSIVNNLNYMFYSGSSTPSSSSKSSYDYATNSSRLKEIEKYTSESQSSKRHRKSSSSDGVIVFGVLIYFIVMIIGFLFGGRGSRGDDSGGGWWGSDSSDSGSSWSDSGSSWSDSGSDSSGGWDGGGFDGGGSSDDW</sequence>
<comment type="caution">
    <text evidence="4">The sequence shown here is derived from an EMBL/GenBank/DDBJ whole genome shotgun (WGS) entry which is preliminary data.</text>
</comment>
<evidence type="ECO:0000256" key="2">
    <source>
        <dbReference type="SAM" id="Phobius"/>
    </source>
</evidence>
<gene>
    <name evidence="4" type="ORF">BBP19_03280</name>
</gene>
<dbReference type="InterPro" id="IPR007621">
    <property type="entry name" value="TPM_dom"/>
</dbReference>
<evidence type="ECO:0000313" key="5">
    <source>
        <dbReference type="Proteomes" id="UP000183671"/>
    </source>
</evidence>